<evidence type="ECO:0000313" key="2">
    <source>
        <dbReference type="Proteomes" id="UP000760860"/>
    </source>
</evidence>
<comment type="caution">
    <text evidence="1">The sequence shown here is derived from an EMBL/GenBank/DDBJ whole genome shotgun (WGS) entry which is preliminary data.</text>
</comment>
<dbReference type="InterPro" id="IPR036291">
    <property type="entry name" value="NAD(P)-bd_dom_sf"/>
</dbReference>
<accession>A0A8T1GT03</accession>
<evidence type="ECO:0000313" key="1">
    <source>
        <dbReference type="EMBL" id="KAG3199173.1"/>
    </source>
</evidence>
<dbReference type="VEuPathDB" id="FungiDB:PC110_g2789"/>
<dbReference type="AlphaFoldDB" id="A0A8T1GT03"/>
<name>A0A8T1GT03_9STRA</name>
<sequence>MCALGRRCGSLKVLGFFAACTVGNVHNLYALLQISPANYADPMHCVNEVAADFQCMLPPPGAAEHPGRFDGSVEAKDGNLVVNGEVIHVFAARNPAEIPWGKAGAT</sequence>
<protein>
    <submittedName>
        <fullName evidence="1">Uncharacterized protein</fullName>
    </submittedName>
</protein>
<feature type="non-terminal residue" evidence="1">
    <location>
        <position position="1"/>
    </location>
</feature>
<dbReference type="Gene3D" id="3.40.50.720">
    <property type="entry name" value="NAD(P)-binding Rossmann-like Domain"/>
    <property type="match status" value="1"/>
</dbReference>
<dbReference type="EMBL" id="RCMV01003337">
    <property type="protein sequence ID" value="KAG3199173.1"/>
    <property type="molecule type" value="Genomic_DNA"/>
</dbReference>
<reference evidence="1" key="1">
    <citation type="submission" date="2018-05" db="EMBL/GenBank/DDBJ databases">
        <title>Effector identification in a new, highly contiguous assembly of the strawberry crown rot pathogen Phytophthora cactorum.</title>
        <authorList>
            <person name="Armitage A.D."/>
            <person name="Nellist C.F."/>
            <person name="Bates H."/>
            <person name="Vickerstaff R.J."/>
            <person name="Harrison R.J."/>
        </authorList>
    </citation>
    <scope>NUCLEOTIDE SEQUENCE</scope>
    <source>
        <strain evidence="1">P421</strain>
    </source>
</reference>
<gene>
    <name evidence="1" type="ORF">PC129_g24178</name>
</gene>
<dbReference type="Proteomes" id="UP000760860">
    <property type="component" value="Unassembled WGS sequence"/>
</dbReference>
<dbReference type="SUPFAM" id="SSF51735">
    <property type="entry name" value="NAD(P)-binding Rossmann-fold domains"/>
    <property type="match status" value="1"/>
</dbReference>
<organism evidence="1 2">
    <name type="scientific">Phytophthora cactorum</name>
    <dbReference type="NCBI Taxonomy" id="29920"/>
    <lineage>
        <taxon>Eukaryota</taxon>
        <taxon>Sar</taxon>
        <taxon>Stramenopiles</taxon>
        <taxon>Oomycota</taxon>
        <taxon>Peronosporomycetes</taxon>
        <taxon>Peronosporales</taxon>
        <taxon>Peronosporaceae</taxon>
        <taxon>Phytophthora</taxon>
    </lineage>
</organism>
<proteinExistence type="predicted"/>